<reference evidence="1 2" key="1">
    <citation type="submission" date="2020-08" db="EMBL/GenBank/DDBJ databases">
        <title>Genomic Encyclopedia of Type Strains, Phase IV (KMG-IV): sequencing the most valuable type-strain genomes for metagenomic binning, comparative biology and taxonomic classification.</title>
        <authorList>
            <person name="Goeker M."/>
        </authorList>
    </citation>
    <scope>NUCLEOTIDE SEQUENCE [LARGE SCALE GENOMIC DNA]</scope>
    <source>
        <strain evidence="1 2">DSM 5895</strain>
    </source>
</reference>
<dbReference type="EMBL" id="JACICD010000010">
    <property type="protein sequence ID" value="MBB3773405.1"/>
    <property type="molecule type" value="Genomic_DNA"/>
</dbReference>
<organism evidence="1 2">
    <name type="scientific">Ancylobacter tetraedralis</name>
    <dbReference type="NCBI Taxonomy" id="217068"/>
    <lineage>
        <taxon>Bacteria</taxon>
        <taxon>Pseudomonadati</taxon>
        <taxon>Pseudomonadota</taxon>
        <taxon>Alphaproteobacteria</taxon>
        <taxon>Hyphomicrobiales</taxon>
        <taxon>Xanthobacteraceae</taxon>
        <taxon>Ancylobacter</taxon>
    </lineage>
</organism>
<dbReference type="Proteomes" id="UP000533469">
    <property type="component" value="Unassembled WGS sequence"/>
</dbReference>
<dbReference type="SUPFAM" id="SSF54637">
    <property type="entry name" value="Thioesterase/thiol ester dehydrase-isomerase"/>
    <property type="match status" value="1"/>
</dbReference>
<gene>
    <name evidence="1" type="ORF">FHS55_004040</name>
</gene>
<protein>
    <submittedName>
        <fullName evidence="1">Acyl-CoA thioester hydrolase/carnitine 3-dehydrogenase</fullName>
        <ecNumber evidence="1">1.1.1.108</ecNumber>
        <ecNumber evidence="1">3.1.2.-</ecNumber>
    </submittedName>
</protein>
<comment type="caution">
    <text evidence="1">The sequence shown here is derived from an EMBL/GenBank/DDBJ whole genome shotgun (WGS) entry which is preliminary data.</text>
</comment>
<dbReference type="GO" id="GO:0016787">
    <property type="term" value="F:hydrolase activity"/>
    <property type="evidence" value="ECO:0007669"/>
    <property type="project" value="UniProtKB-KW"/>
</dbReference>
<dbReference type="Pfam" id="PF13279">
    <property type="entry name" value="4HBT_2"/>
    <property type="match status" value="1"/>
</dbReference>
<keyword evidence="1" id="KW-0378">Hydrolase</keyword>
<proteinExistence type="predicted"/>
<accession>A0A839ZFN3</accession>
<dbReference type="Gene3D" id="3.10.129.10">
    <property type="entry name" value="Hotdog Thioesterase"/>
    <property type="match status" value="1"/>
</dbReference>
<keyword evidence="1" id="KW-0560">Oxidoreductase</keyword>
<dbReference type="RefSeq" id="WP_183191543.1">
    <property type="nucleotide sequence ID" value="NZ_JACICD010000010.1"/>
</dbReference>
<keyword evidence="2" id="KW-1185">Reference proteome</keyword>
<dbReference type="EC" id="3.1.2.-" evidence="1"/>
<evidence type="ECO:0000313" key="1">
    <source>
        <dbReference type="EMBL" id="MBB3773405.1"/>
    </source>
</evidence>
<evidence type="ECO:0000313" key="2">
    <source>
        <dbReference type="Proteomes" id="UP000533469"/>
    </source>
</evidence>
<dbReference type="GO" id="GO:0047728">
    <property type="term" value="F:carnitine 3-dehydrogenase activity"/>
    <property type="evidence" value="ECO:0007669"/>
    <property type="project" value="UniProtKB-EC"/>
</dbReference>
<name>A0A839ZFN3_9HYPH</name>
<dbReference type="AlphaFoldDB" id="A0A839ZFN3"/>
<sequence length="165" mass="18364">MGAEDDVKAGRPLRLWGGRVLPEWLDYNGHMTEHRYLQVFGEASDAFYGLAGVDFANAAEGAYFTLETHLRHVAECKVGTVLRADTQVLAYDEKRLHLLHRLFDADATLLATGEHLSIHVRRGKSAPASEAMLAVIARVFEVQKSLPMPERVGTVLTRPLAYHRA</sequence>
<dbReference type="EC" id="1.1.1.108" evidence="1"/>
<dbReference type="CDD" id="cd00586">
    <property type="entry name" value="4HBT"/>
    <property type="match status" value="1"/>
</dbReference>
<dbReference type="InterPro" id="IPR029069">
    <property type="entry name" value="HotDog_dom_sf"/>
</dbReference>